<protein>
    <submittedName>
        <fullName evidence="1">Uncharacterized protein</fullName>
    </submittedName>
</protein>
<evidence type="ECO:0000313" key="2">
    <source>
        <dbReference type="Proteomes" id="UP000053647"/>
    </source>
</evidence>
<dbReference type="Proteomes" id="UP000053647">
    <property type="component" value="Unassembled WGS sequence"/>
</dbReference>
<organism evidence="1 2">
    <name type="scientific">Paxillus involutus ATCC 200175</name>
    <dbReference type="NCBI Taxonomy" id="664439"/>
    <lineage>
        <taxon>Eukaryota</taxon>
        <taxon>Fungi</taxon>
        <taxon>Dikarya</taxon>
        <taxon>Basidiomycota</taxon>
        <taxon>Agaricomycotina</taxon>
        <taxon>Agaricomycetes</taxon>
        <taxon>Agaricomycetidae</taxon>
        <taxon>Boletales</taxon>
        <taxon>Paxilineae</taxon>
        <taxon>Paxillaceae</taxon>
        <taxon>Paxillus</taxon>
    </lineage>
</organism>
<accession>A0A0C9TLT7</accession>
<reference evidence="2" key="2">
    <citation type="submission" date="2015-01" db="EMBL/GenBank/DDBJ databases">
        <title>Evolutionary Origins and Diversification of the Mycorrhizal Mutualists.</title>
        <authorList>
            <consortium name="DOE Joint Genome Institute"/>
            <consortium name="Mycorrhizal Genomics Consortium"/>
            <person name="Kohler A."/>
            <person name="Kuo A."/>
            <person name="Nagy L.G."/>
            <person name="Floudas D."/>
            <person name="Copeland A."/>
            <person name="Barry K.W."/>
            <person name="Cichocki N."/>
            <person name="Veneault-Fourrey C."/>
            <person name="LaButti K."/>
            <person name="Lindquist E.A."/>
            <person name="Lipzen A."/>
            <person name="Lundell T."/>
            <person name="Morin E."/>
            <person name="Murat C."/>
            <person name="Riley R."/>
            <person name="Ohm R."/>
            <person name="Sun H."/>
            <person name="Tunlid A."/>
            <person name="Henrissat B."/>
            <person name="Grigoriev I.V."/>
            <person name="Hibbett D.S."/>
            <person name="Martin F."/>
        </authorList>
    </citation>
    <scope>NUCLEOTIDE SEQUENCE [LARGE SCALE GENOMIC DNA]</scope>
    <source>
        <strain evidence="2">ATCC 200175</strain>
    </source>
</reference>
<dbReference type="AlphaFoldDB" id="A0A0C9TLT7"/>
<reference evidence="1 2" key="1">
    <citation type="submission" date="2014-06" db="EMBL/GenBank/DDBJ databases">
        <authorList>
            <consortium name="DOE Joint Genome Institute"/>
            <person name="Kuo A."/>
            <person name="Kohler A."/>
            <person name="Nagy L.G."/>
            <person name="Floudas D."/>
            <person name="Copeland A."/>
            <person name="Barry K.W."/>
            <person name="Cichocki N."/>
            <person name="Veneault-Fourrey C."/>
            <person name="LaButti K."/>
            <person name="Lindquist E.A."/>
            <person name="Lipzen A."/>
            <person name="Lundell T."/>
            <person name="Morin E."/>
            <person name="Murat C."/>
            <person name="Sun H."/>
            <person name="Tunlid A."/>
            <person name="Henrissat B."/>
            <person name="Grigoriev I.V."/>
            <person name="Hibbett D.S."/>
            <person name="Martin F."/>
            <person name="Nordberg H.P."/>
            <person name="Cantor M.N."/>
            <person name="Hua S.X."/>
        </authorList>
    </citation>
    <scope>NUCLEOTIDE SEQUENCE [LARGE SCALE GENOMIC DNA]</scope>
    <source>
        <strain evidence="1 2">ATCC 200175</strain>
    </source>
</reference>
<evidence type="ECO:0000313" key="1">
    <source>
        <dbReference type="EMBL" id="KIJ11593.1"/>
    </source>
</evidence>
<sequence>MSVLSLKNAHHSPEDDVEEVAREVFKITLEDDGLQEWDTEGAPGYIIVHLQQCTALLQKKGPYLLLMKEEKKPLEHCC</sequence>
<dbReference type="HOGENOM" id="CLU_2688502_0_0_1"/>
<proteinExistence type="predicted"/>
<dbReference type="EMBL" id="KN819376">
    <property type="protein sequence ID" value="KIJ11593.1"/>
    <property type="molecule type" value="Genomic_DNA"/>
</dbReference>
<gene>
    <name evidence="1" type="ORF">PAXINDRAFT_15508</name>
</gene>
<keyword evidence="2" id="KW-1185">Reference proteome</keyword>
<name>A0A0C9TLT7_PAXIN</name>